<feature type="chain" id="PRO_5046733613" evidence="1">
    <location>
        <begin position="17"/>
        <end position="1714"/>
    </location>
</feature>
<evidence type="ECO:0000313" key="2">
    <source>
        <dbReference type="EMBL" id="KAK2948216.1"/>
    </source>
</evidence>
<organism evidence="2 3">
    <name type="scientific">Blattamonas nauphoetae</name>
    <dbReference type="NCBI Taxonomy" id="2049346"/>
    <lineage>
        <taxon>Eukaryota</taxon>
        <taxon>Metamonada</taxon>
        <taxon>Preaxostyla</taxon>
        <taxon>Oxymonadida</taxon>
        <taxon>Blattamonas</taxon>
    </lineage>
</organism>
<keyword evidence="1" id="KW-0732">Signal</keyword>
<keyword evidence="3" id="KW-1185">Reference proteome</keyword>
<name>A0ABQ9X7Z1_9EUKA</name>
<reference evidence="2 3" key="1">
    <citation type="journal article" date="2022" name="bioRxiv">
        <title>Genomics of Preaxostyla Flagellates Illuminates Evolutionary Transitions and the Path Towards Mitochondrial Loss.</title>
        <authorList>
            <person name="Novak L.V.F."/>
            <person name="Treitli S.C."/>
            <person name="Pyrih J."/>
            <person name="Halakuc P."/>
            <person name="Pipaliya S.V."/>
            <person name="Vacek V."/>
            <person name="Brzon O."/>
            <person name="Soukal P."/>
            <person name="Eme L."/>
            <person name="Dacks J.B."/>
            <person name="Karnkowska A."/>
            <person name="Elias M."/>
            <person name="Hampl V."/>
        </authorList>
    </citation>
    <scope>NUCLEOTIDE SEQUENCE [LARGE SCALE GENOMIC DNA]</scope>
    <source>
        <strain evidence="2">NAU3</strain>
        <tissue evidence="2">Gut</tissue>
    </source>
</reference>
<evidence type="ECO:0000313" key="3">
    <source>
        <dbReference type="Proteomes" id="UP001281761"/>
    </source>
</evidence>
<gene>
    <name evidence="2" type="ORF">BLNAU_16835</name>
</gene>
<protein>
    <submittedName>
        <fullName evidence="2">Uncharacterized protein</fullName>
    </submittedName>
</protein>
<dbReference type="InterPro" id="IPR011050">
    <property type="entry name" value="Pectin_lyase_fold/virulence"/>
</dbReference>
<sequence length="1714" mass="183373">MFLLLSLLTQLDLSHPATVTTPNTCNDDQTCPFTHLIPLKSILELSQTNRQVLSSATTLQVSLQNGQYHTSEFPIESKSLHLCGNVDRMNHIQKAIALPRIQPTLNSNLLRNGKSGRTFLFSVRNSTFALEYLHFIVSEPGDTIAVASESKIRLENSQITSNLVISPISVIPSSFSPTSVHIISCEHLSSDSHHLLPFVQIWGNEADSEADFDIQESMEDFNPDPSLDLSIFGIGLSFVNQDIVLGTGPLFSSTAHGNIVSMESCRMRNTTSLKPESSQTRVSTNQRVVSCAISESTNHLYGTLINDMNEGGSLLCSNSSFVSCQTTLTPIAGPPTFTLQHKTTQTKLAASATTQTFTLCTFLSCSAHLIDGGAILSALVDTSLSVVDSSFLFCSAKGKGGGSVYFRPIKNTNTFSCSGSSFVHGSADGGGALYPYGCYSTMVSACYFHNLTATNVGGAIDTSNHAGSVFISSCVFSTCHANNFGGAYHVNNVKSFTFDSCQFRGNTVPSRMGNDLHVMANHVSHMNSTSFVECDSTSMQPTIFHSSSSTYFETLIPPPTSTNTLESIELVEEDGKTFVKAVTTSAVSGTMLVLMTNEGGYTPPTSSSPPAINRIVSFSFSSSNTASTEVSTGENGLLQAHSTYSVISASMKNVDFTVYPETPTQLPNPPRIVEANCRAGTEWNEAFVKLAGAALEEGSYTVTLKGVSDFSFVVSFVTQETVQNSTEYRLLLSGEGSLFDFNTQYWIESVTGEDGTEMMFDPPTLSFTTPSEPPRFLGVGEITFSDATKKTINIVLTGSQLTTSTFTLTLTPNGGGQTASVPFSSTSATTGTAKAIVYEFENNKVQLIFGETYTITKVTDNDANDVFLAPDLTVIVPPEPTRLCSASLGGDGINDITVKLAGKVFENKKSYTVVLSGTSTEAESSETHKATLTVTGSTSAVEITSVQVLYPSIASNANQLRYGMKYVVTSMTDTIVEPSVHFITPSRPPRIISSVCELGGDNETSVAVTLQGMRLEMGGSFTLNIEQVGEGADTPPATSVLQGTFSGEENEQQHTLLIKIFGESKPALRYGTQWKVTSFSSSLARLVVDDSFRIEVPNEPARIVGASASLSADGNSTEVTLIGRWMEAGEYEITLNDSPVPPFLVWFVGTVTEERESTAKSFVVYGGLTEIELEFGQNYSISSVSRQTSPVEPIWINTASSWFVVPSEPMRIENGSANLTPKRTEASVILSGRFLAQGEFTLVVHNSDKTSTVTMTDPVFEAGKLKFVHQVSLSDAAMLLSGQTYSISSLTMKDPEDNSDKPILVNDDVSILIPGIPIVTSASFSYGNEMKTSGVVTLEGSNLLLDGFYVVTVEPATCFVVSFDNSTTGSSSELEMGTGKTLSFSQQYELLSIRKEDDEEDVIACSGVAFTTKERPRKATLIVDWRGTDESGLCGSETRPCKTFDAAWLIVPAVGIVEPTIALDHGGRMRQGVSIDSSMSVLLKNGGNVPPTLEVWEEADSDGEKGAIVVDGGELEILDVDVSILSHSPSFVFLFASSSTIILKDGSIVGQSSTDPNTPSPANSEDDICSWTSGIVQLSKCTTNITATVLSHLSQGAINMEGGSLSVYASSFSDNSPQIDSFPSIHRNIHCSENGSVEIGSLSGGDGTSARQLSPWMSSSDCSLSSPIIDSHSAFFIPTLNTSSSTSSWNKKNETFTITIEGSTLIPWSVSGSA</sequence>
<dbReference type="Proteomes" id="UP001281761">
    <property type="component" value="Unassembled WGS sequence"/>
</dbReference>
<comment type="caution">
    <text evidence="2">The sequence shown here is derived from an EMBL/GenBank/DDBJ whole genome shotgun (WGS) entry which is preliminary data.</text>
</comment>
<dbReference type="SUPFAM" id="SSF51126">
    <property type="entry name" value="Pectin lyase-like"/>
    <property type="match status" value="1"/>
</dbReference>
<evidence type="ECO:0000256" key="1">
    <source>
        <dbReference type="SAM" id="SignalP"/>
    </source>
</evidence>
<proteinExistence type="predicted"/>
<dbReference type="EMBL" id="JARBJD010000181">
    <property type="protein sequence ID" value="KAK2948216.1"/>
    <property type="molecule type" value="Genomic_DNA"/>
</dbReference>
<accession>A0ABQ9X7Z1</accession>
<feature type="signal peptide" evidence="1">
    <location>
        <begin position="1"/>
        <end position="16"/>
    </location>
</feature>